<gene>
    <name evidence="1" type="ORF">LTR37_013731</name>
</gene>
<protein>
    <submittedName>
        <fullName evidence="1">Uncharacterized protein</fullName>
    </submittedName>
</protein>
<evidence type="ECO:0000313" key="1">
    <source>
        <dbReference type="EMBL" id="KAK3704632.1"/>
    </source>
</evidence>
<dbReference type="Proteomes" id="UP001281147">
    <property type="component" value="Unassembled WGS sequence"/>
</dbReference>
<proteinExistence type="predicted"/>
<reference evidence="1" key="1">
    <citation type="submission" date="2023-07" db="EMBL/GenBank/DDBJ databases">
        <title>Black Yeasts Isolated from many extreme environments.</title>
        <authorList>
            <person name="Coleine C."/>
            <person name="Stajich J.E."/>
            <person name="Selbmann L."/>
        </authorList>
    </citation>
    <scope>NUCLEOTIDE SEQUENCE</scope>
    <source>
        <strain evidence="1">CCFEE 5714</strain>
    </source>
</reference>
<organism evidence="1 2">
    <name type="scientific">Vermiconidia calcicola</name>
    <dbReference type="NCBI Taxonomy" id="1690605"/>
    <lineage>
        <taxon>Eukaryota</taxon>
        <taxon>Fungi</taxon>
        <taxon>Dikarya</taxon>
        <taxon>Ascomycota</taxon>
        <taxon>Pezizomycotina</taxon>
        <taxon>Dothideomycetes</taxon>
        <taxon>Dothideomycetidae</taxon>
        <taxon>Mycosphaerellales</taxon>
        <taxon>Extremaceae</taxon>
        <taxon>Vermiconidia</taxon>
    </lineage>
</organism>
<comment type="caution">
    <text evidence="1">The sequence shown here is derived from an EMBL/GenBank/DDBJ whole genome shotgun (WGS) entry which is preliminary data.</text>
</comment>
<keyword evidence="2" id="KW-1185">Reference proteome</keyword>
<evidence type="ECO:0000313" key="2">
    <source>
        <dbReference type="Proteomes" id="UP001281147"/>
    </source>
</evidence>
<sequence>MGLLKHFRSRSRLKDIDAHGPQAFDYSSYPPMPSTPARFGRDHTTRLPEKVLNSIFTYICPHTTDRSYQPSEESSIGDGCMLCDLRDLAGCAQVCRRWYGIAQKVLYTSVRIDAVHYCALEEELAERRKKAGGHWRKRSTAVEPVDVPNIRLQLFAKTVRMQPQLAGLVQILKLPYMTRETAKGELARTVSALPSLRYVDLPDGFFSGDASCMALRQELQSRCPDIRKMSYRAGSEEALELLAHRHWQSMEVLELSGLAIEPATLRIVLASLSALRELTLSGMEWVDDTIFNHSPGQLPDFPPLQTLKLIDIPNITGNALKTYLHAPINRSQLLSLTLQNTGITVQDLPQVLWAASSLQHLSVTETVTKSLALSTRDLPPLTSISLKTLHFEITSSEDVHGLQKPAESYYAYLASSLHQNALPALETLYVRDQKFPDLLLVPDSMSGVPPMPPLPRPSNATGPGGGGTHMNGSETGSLRSKQSNISTSTTSKNLPHNHAGFGATPGGGGFTQTLAVFSKGIDELEWVVTAIAPPSPQDKHSHSRNRSIGSSSRPLSAYSAARGLGPQWAQGGFGGEARKSVVVGNGFGGFLAIPQEEAPRPMTSDGGGGRWGSVASQGSGGMGLRPPPSLAGSSKDEKRGSRHDLWR</sequence>
<accession>A0ACC3MVU6</accession>
<dbReference type="EMBL" id="JAUTXU010000137">
    <property type="protein sequence ID" value="KAK3704632.1"/>
    <property type="molecule type" value="Genomic_DNA"/>
</dbReference>
<name>A0ACC3MVU6_9PEZI</name>